<accession>A0ABD5ZUU2</accession>
<dbReference type="RefSeq" id="WP_379702483.1">
    <property type="nucleotide sequence ID" value="NZ_JBHTAT010000001.1"/>
</dbReference>
<dbReference type="InterPro" id="IPR036390">
    <property type="entry name" value="WH_DNA-bd_sf"/>
</dbReference>
<dbReference type="AlphaFoldDB" id="A0ABD5ZUU2"/>
<dbReference type="GeneID" id="96952594"/>
<sequence>MQTFEALDSDTSKLVVLYLQRVGDATPDRIADRLRLPLLTVLATIRYLDEEGLVRRLEGSDRVVLADRHGTRSGHDRVPDPA</sequence>
<name>A0ABD5ZUU2_9EURY</name>
<keyword evidence="2" id="KW-1185">Reference proteome</keyword>
<dbReference type="SUPFAM" id="SSF46785">
    <property type="entry name" value="Winged helix' DNA-binding domain"/>
    <property type="match status" value="1"/>
</dbReference>
<evidence type="ECO:0000313" key="2">
    <source>
        <dbReference type="Proteomes" id="UP001596434"/>
    </source>
</evidence>
<protein>
    <recommendedName>
        <fullName evidence="3">MarR family protein</fullName>
    </recommendedName>
</protein>
<dbReference type="Proteomes" id="UP001596434">
    <property type="component" value="Unassembled WGS sequence"/>
</dbReference>
<evidence type="ECO:0008006" key="3">
    <source>
        <dbReference type="Google" id="ProtNLM"/>
    </source>
</evidence>
<evidence type="ECO:0000313" key="1">
    <source>
        <dbReference type="EMBL" id="MFC7254284.1"/>
    </source>
</evidence>
<organism evidence="1 2">
    <name type="scientific">Haloplanus litoreus</name>
    <dbReference type="NCBI Taxonomy" id="767515"/>
    <lineage>
        <taxon>Archaea</taxon>
        <taxon>Methanobacteriati</taxon>
        <taxon>Methanobacteriota</taxon>
        <taxon>Stenosarchaea group</taxon>
        <taxon>Halobacteria</taxon>
        <taxon>Halobacteriales</taxon>
        <taxon>Haloferacaceae</taxon>
        <taxon>Haloplanus</taxon>
    </lineage>
</organism>
<proteinExistence type="predicted"/>
<dbReference type="EMBL" id="JBHTAT010000001">
    <property type="protein sequence ID" value="MFC7254284.1"/>
    <property type="molecule type" value="Genomic_DNA"/>
</dbReference>
<reference evidence="1 2" key="1">
    <citation type="journal article" date="2019" name="Int. J. Syst. Evol. Microbiol.">
        <title>The Global Catalogue of Microorganisms (GCM) 10K type strain sequencing project: providing services to taxonomists for standard genome sequencing and annotation.</title>
        <authorList>
            <consortium name="The Broad Institute Genomics Platform"/>
            <consortium name="The Broad Institute Genome Sequencing Center for Infectious Disease"/>
            <person name="Wu L."/>
            <person name="Ma J."/>
        </authorList>
    </citation>
    <scope>NUCLEOTIDE SEQUENCE [LARGE SCALE GENOMIC DNA]</scope>
    <source>
        <strain evidence="1 2">GX21</strain>
    </source>
</reference>
<gene>
    <name evidence="1" type="ORF">ACFQKE_03045</name>
</gene>
<comment type="caution">
    <text evidence="1">The sequence shown here is derived from an EMBL/GenBank/DDBJ whole genome shotgun (WGS) entry which is preliminary data.</text>
</comment>